<dbReference type="SUPFAM" id="SSF53098">
    <property type="entry name" value="Ribonuclease H-like"/>
    <property type="match status" value="1"/>
</dbReference>
<dbReference type="OrthoDB" id="1607513at2759"/>
<dbReference type="AlphaFoldDB" id="A0A9C6U3Z8"/>
<evidence type="ECO:0000313" key="2">
    <source>
        <dbReference type="RefSeq" id="XP_052125800.1"/>
    </source>
</evidence>
<dbReference type="Proteomes" id="UP000504606">
    <property type="component" value="Unplaced"/>
</dbReference>
<reference evidence="2" key="1">
    <citation type="submission" date="2025-08" db="UniProtKB">
        <authorList>
            <consortium name="RefSeq"/>
        </authorList>
    </citation>
    <scope>IDENTIFICATION</scope>
    <source>
        <tissue evidence="2">Whole organism</tissue>
    </source>
</reference>
<keyword evidence="1" id="KW-1185">Reference proteome</keyword>
<gene>
    <name evidence="2" type="primary">LOC127749881</name>
</gene>
<name>A0A9C6U3Z8_FRAOC</name>
<sequence length="197" mass="22954">MQKYEDNQDLTDFLLALEKCADVPAGCLSTIKKHLTPVAEEPRRILDLKKLVTDELLVIDFNLQMKICKELVTYLRSSAYGSVLEKRVHQEVETRWNTVHKMLESVHRNFEGIQRVLKEIKQEERIKDIDRRLVEWLMNFLQPFKDETKNVEGNDYRTLPLVLLAKCNLDFALEPALLDTPAQAALRNRAAQFKVTM</sequence>
<dbReference type="InterPro" id="IPR012337">
    <property type="entry name" value="RNaseH-like_sf"/>
</dbReference>
<dbReference type="GeneID" id="127749881"/>
<organism evidence="1 2">
    <name type="scientific">Frankliniella occidentalis</name>
    <name type="common">Western flower thrips</name>
    <name type="synonym">Euthrips occidentalis</name>
    <dbReference type="NCBI Taxonomy" id="133901"/>
    <lineage>
        <taxon>Eukaryota</taxon>
        <taxon>Metazoa</taxon>
        <taxon>Ecdysozoa</taxon>
        <taxon>Arthropoda</taxon>
        <taxon>Hexapoda</taxon>
        <taxon>Insecta</taxon>
        <taxon>Pterygota</taxon>
        <taxon>Neoptera</taxon>
        <taxon>Paraneoptera</taxon>
        <taxon>Thysanoptera</taxon>
        <taxon>Terebrantia</taxon>
        <taxon>Thripoidea</taxon>
        <taxon>Thripidae</taxon>
        <taxon>Frankliniella</taxon>
    </lineage>
</organism>
<evidence type="ECO:0000313" key="1">
    <source>
        <dbReference type="Proteomes" id="UP000504606"/>
    </source>
</evidence>
<accession>A0A9C6U3Z8</accession>
<dbReference type="RefSeq" id="XP_052125800.1">
    <property type="nucleotide sequence ID" value="XM_052269840.1"/>
</dbReference>
<dbReference type="KEGG" id="foc:127749881"/>
<protein>
    <submittedName>
        <fullName evidence="2">Uncharacterized protein LOC127749881</fullName>
    </submittedName>
</protein>
<proteinExistence type="predicted"/>